<protein>
    <recommendedName>
        <fullName evidence="4">tripeptidyl-peptidase II</fullName>
        <ecNumber evidence="4">3.4.14.10</ecNumber>
    </recommendedName>
</protein>
<dbReference type="InterPro" id="IPR030400">
    <property type="entry name" value="Sedolisin_dom"/>
</dbReference>
<sequence length="694" mass="75682">MLYSEANAPWPPKPPTRFPSLAYLLIVSLGEMRLTRSIAAVAFAAIAATSPIVNTHSLHEKRSDIPPGWERLDALDRRAVLPLKIGLAQSNLDKGWEWLNDVSHPSSPNYSKHWTPEQVARAFAPSDESLEAVRSWLSSSGIASDRLTQSRSRSWLEFEASVGEAEELLKTKYHVYEHGQSGQLHVASEEYSVPSHLKEHIDIITPTVHFDVKVKPRKSNPELTGRDESSDVRKGLGWPGSGSLPKGGRRLGPNGPLHGKKLREELAMCDEYITPDCLRALYQFPINHKLNRDNSYGIVEYTPQAYVPGDLDLFFANFSKHQVGDRPILDSVDGGVVQQDSMGFEYNGESDLDLEYAMALVYPQPVTLYQVGDIVEGASFNNFLDAIDGSYCTYEGGDDPSQDAIYPDPYTNYTGAYEGAENCGGYAATKVISTSYSYNEHDLTPFYAERQCHEYMKLGMMGVTVLYSSGDYGVAGNSGQCIDGPGLDAPYNAGSSGRFNPSFPGTCPYVTAVGATQVKADVNIAEGVSGTQPEKACETVIYSGGGFSNVFPLPDYQADAVHEWFDNYPPPYGADRFNNSQQTRGFPDISANGANYVVAVDGAFSQVYGTSASSPTLGSILTLINQARRHKKKNSIGFINPVAYAHPEVFNDVVEGGNQGCGTPGFQSAPGWDPVTGLGTPNYPKMLDLWMGLD</sequence>
<dbReference type="Gene3D" id="3.40.50.200">
    <property type="entry name" value="Peptidase S8/S53 domain"/>
    <property type="match status" value="1"/>
</dbReference>
<feature type="active site" description="Charge relay system" evidence="15">
    <location>
        <position position="611"/>
    </location>
</feature>
<evidence type="ECO:0000256" key="12">
    <source>
        <dbReference type="ARBA" id="ARBA00023026"/>
    </source>
</evidence>
<evidence type="ECO:0000256" key="6">
    <source>
        <dbReference type="ARBA" id="ARBA00022670"/>
    </source>
</evidence>
<feature type="compositionally biased region" description="Basic and acidic residues" evidence="16">
    <location>
        <begin position="224"/>
        <end position="234"/>
    </location>
</feature>
<evidence type="ECO:0000256" key="4">
    <source>
        <dbReference type="ARBA" id="ARBA00012462"/>
    </source>
</evidence>
<evidence type="ECO:0000259" key="17">
    <source>
        <dbReference type="PROSITE" id="PS51695"/>
    </source>
</evidence>
<evidence type="ECO:0000313" key="19">
    <source>
        <dbReference type="Proteomes" id="UP000282582"/>
    </source>
</evidence>
<dbReference type="InterPro" id="IPR036852">
    <property type="entry name" value="Peptidase_S8/S53_dom_sf"/>
</dbReference>
<keyword evidence="13" id="KW-0865">Zymogen</keyword>
<keyword evidence="8" id="KW-0732">Signal</keyword>
<dbReference type="FunFam" id="3.40.50.200:FF:000015">
    <property type="entry name" value="Tripeptidyl peptidase A"/>
    <property type="match status" value="1"/>
</dbReference>
<evidence type="ECO:0000256" key="15">
    <source>
        <dbReference type="PROSITE-ProRule" id="PRU01032"/>
    </source>
</evidence>
<dbReference type="Proteomes" id="UP000282582">
    <property type="component" value="Unassembled WGS sequence"/>
</dbReference>
<evidence type="ECO:0000256" key="14">
    <source>
        <dbReference type="ARBA" id="ARBA00023180"/>
    </source>
</evidence>
<dbReference type="SMART" id="SM00944">
    <property type="entry name" value="Pro-kuma_activ"/>
    <property type="match status" value="1"/>
</dbReference>
<keyword evidence="12" id="KW-0843">Virulence</keyword>
<feature type="binding site" evidence="15">
    <location>
        <position position="673"/>
    </location>
    <ligand>
        <name>Ca(2+)</name>
        <dbReference type="ChEBI" id="CHEBI:29108"/>
    </ligand>
</feature>
<feature type="region of interest" description="Disordered" evidence="16">
    <location>
        <begin position="215"/>
        <end position="257"/>
    </location>
</feature>
<dbReference type="AlphaFoldDB" id="A0A3M6XLE9"/>
<feature type="binding site" evidence="15">
    <location>
        <position position="652"/>
    </location>
    <ligand>
        <name>Ca(2+)</name>
        <dbReference type="ChEBI" id="CHEBI:29108"/>
    </ligand>
</feature>
<dbReference type="GO" id="GO:0005576">
    <property type="term" value="C:extracellular region"/>
    <property type="evidence" value="ECO:0007669"/>
    <property type="project" value="UniProtKB-SubCell"/>
</dbReference>
<dbReference type="VEuPathDB" id="FungiDB:BTJ68_05460"/>
<evidence type="ECO:0000256" key="8">
    <source>
        <dbReference type="ARBA" id="ARBA00022729"/>
    </source>
</evidence>
<evidence type="ECO:0000256" key="16">
    <source>
        <dbReference type="SAM" id="MobiDB-lite"/>
    </source>
</evidence>
<dbReference type="Pfam" id="PF09286">
    <property type="entry name" value="Pro-kuma_activ"/>
    <property type="match status" value="1"/>
</dbReference>
<keyword evidence="7 15" id="KW-0479">Metal-binding</keyword>
<dbReference type="EMBL" id="QWIK01001969">
    <property type="protein sequence ID" value="RMX91436.1"/>
    <property type="molecule type" value="Genomic_DNA"/>
</dbReference>
<dbReference type="InterPro" id="IPR015366">
    <property type="entry name" value="S53_propep"/>
</dbReference>
<evidence type="ECO:0000256" key="10">
    <source>
        <dbReference type="ARBA" id="ARBA00022825"/>
    </source>
</evidence>
<evidence type="ECO:0000256" key="13">
    <source>
        <dbReference type="ARBA" id="ARBA00023145"/>
    </source>
</evidence>
<proteinExistence type="predicted"/>
<evidence type="ECO:0000256" key="5">
    <source>
        <dbReference type="ARBA" id="ARBA00022525"/>
    </source>
</evidence>
<dbReference type="CDD" id="cd04056">
    <property type="entry name" value="Peptidases_S53"/>
    <property type="match status" value="1"/>
</dbReference>
<dbReference type="PROSITE" id="PS51695">
    <property type="entry name" value="SEDOLISIN"/>
    <property type="match status" value="1"/>
</dbReference>
<feature type="binding site" evidence="15">
    <location>
        <position position="653"/>
    </location>
    <ligand>
        <name>Ca(2+)</name>
        <dbReference type="ChEBI" id="CHEBI:29108"/>
    </ligand>
</feature>
<evidence type="ECO:0000313" key="18">
    <source>
        <dbReference type="EMBL" id="RMX91436.1"/>
    </source>
</evidence>
<keyword evidence="11 15" id="KW-0106">Calcium</keyword>
<evidence type="ECO:0000256" key="1">
    <source>
        <dbReference type="ARBA" id="ARBA00001910"/>
    </source>
</evidence>
<dbReference type="GO" id="GO:0004252">
    <property type="term" value="F:serine-type endopeptidase activity"/>
    <property type="evidence" value="ECO:0007669"/>
    <property type="project" value="UniProtKB-UniRule"/>
</dbReference>
<evidence type="ECO:0000256" key="11">
    <source>
        <dbReference type="ARBA" id="ARBA00022837"/>
    </source>
</evidence>
<dbReference type="GO" id="GO:0046872">
    <property type="term" value="F:metal ion binding"/>
    <property type="evidence" value="ECO:0007669"/>
    <property type="project" value="UniProtKB-UniRule"/>
</dbReference>
<comment type="subcellular location">
    <subcellularLocation>
        <location evidence="3">Secreted</location>
        <location evidence="3">Extracellular space</location>
    </subcellularLocation>
</comment>
<evidence type="ECO:0000256" key="3">
    <source>
        <dbReference type="ARBA" id="ARBA00004239"/>
    </source>
</evidence>
<evidence type="ECO:0000256" key="2">
    <source>
        <dbReference type="ARBA" id="ARBA00002451"/>
    </source>
</evidence>
<evidence type="ECO:0000256" key="7">
    <source>
        <dbReference type="ARBA" id="ARBA00022723"/>
    </source>
</evidence>
<feature type="domain" description="Peptidase S53" evidence="17">
    <location>
        <begin position="272"/>
        <end position="693"/>
    </location>
</feature>
<feature type="active site" description="Charge relay system" evidence="15">
    <location>
        <position position="353"/>
    </location>
</feature>
<comment type="cofactor">
    <cofactor evidence="15">
        <name>Ca(2+)</name>
        <dbReference type="ChEBI" id="CHEBI:29108"/>
    </cofactor>
    <text evidence="15">Binds 1 Ca(2+) ion per subunit.</text>
</comment>
<dbReference type="EC" id="3.4.14.10" evidence="4"/>
<comment type="caution">
    <text evidence="18">The sequence shown here is derived from an EMBL/GenBank/DDBJ whole genome shotgun (WGS) entry which is preliminary data.</text>
</comment>
<feature type="active site" description="Charge relay system" evidence="15">
    <location>
        <position position="349"/>
    </location>
</feature>
<feature type="binding site" evidence="15">
    <location>
        <position position="671"/>
    </location>
    <ligand>
        <name>Ca(2+)</name>
        <dbReference type="ChEBI" id="CHEBI:29108"/>
    </ligand>
</feature>
<dbReference type="GO" id="GO:0006508">
    <property type="term" value="P:proteolysis"/>
    <property type="evidence" value="ECO:0007669"/>
    <property type="project" value="UniProtKB-KW"/>
</dbReference>
<dbReference type="SUPFAM" id="SSF54897">
    <property type="entry name" value="Protease propeptides/inhibitors"/>
    <property type="match status" value="1"/>
</dbReference>
<organism evidence="18 19">
    <name type="scientific">Hortaea werneckii</name>
    <name type="common">Black yeast</name>
    <name type="synonym">Cladosporium werneckii</name>
    <dbReference type="NCBI Taxonomy" id="91943"/>
    <lineage>
        <taxon>Eukaryota</taxon>
        <taxon>Fungi</taxon>
        <taxon>Dikarya</taxon>
        <taxon>Ascomycota</taxon>
        <taxon>Pezizomycotina</taxon>
        <taxon>Dothideomycetes</taxon>
        <taxon>Dothideomycetidae</taxon>
        <taxon>Mycosphaerellales</taxon>
        <taxon>Teratosphaeriaceae</taxon>
        <taxon>Hortaea</taxon>
    </lineage>
</organism>
<keyword evidence="9 15" id="KW-0378">Hydrolase</keyword>
<accession>A0A3M6XLE9</accession>
<comment type="function">
    <text evidence="2">Secreted tripeptidyl-peptidase which degrades proteins at acidic pHs and is involved in virulence.</text>
</comment>
<keyword evidence="6 15" id="KW-0645">Protease</keyword>
<dbReference type="CDD" id="cd11377">
    <property type="entry name" value="Pro-peptidase_S53"/>
    <property type="match status" value="1"/>
</dbReference>
<gene>
    <name evidence="18" type="ORF">D0868_13990</name>
</gene>
<evidence type="ECO:0000256" key="9">
    <source>
        <dbReference type="ARBA" id="ARBA00022801"/>
    </source>
</evidence>
<comment type="catalytic activity">
    <reaction evidence="1">
        <text>Release of an N-terminal tripeptide from a polypeptide.</text>
        <dbReference type="EC" id="3.4.14.10"/>
    </reaction>
</comment>
<dbReference type="SUPFAM" id="SSF52743">
    <property type="entry name" value="Subtilisin-like"/>
    <property type="match status" value="1"/>
</dbReference>
<dbReference type="InterPro" id="IPR050819">
    <property type="entry name" value="Tripeptidyl-peptidase_I"/>
</dbReference>
<dbReference type="GO" id="GO:0008240">
    <property type="term" value="F:tripeptidyl-peptidase activity"/>
    <property type="evidence" value="ECO:0007669"/>
    <property type="project" value="UniProtKB-EC"/>
</dbReference>
<dbReference type="PANTHER" id="PTHR14218:SF19">
    <property type="entry name" value="SERINE PROTEASE AORO, PUTATIVE (AFU_ORTHOLOGUE AFUA_6G10250)-RELATED"/>
    <property type="match status" value="1"/>
</dbReference>
<name>A0A3M6XLE9_HORWE</name>
<reference evidence="18 19" key="1">
    <citation type="journal article" date="2018" name="BMC Genomics">
        <title>Genomic evidence for intraspecific hybridization in a clonal and extremely halotolerant yeast.</title>
        <authorList>
            <person name="Gostincar C."/>
            <person name="Stajich J.E."/>
            <person name="Zupancic J."/>
            <person name="Zalar P."/>
            <person name="Gunde-Cimerman N."/>
        </authorList>
    </citation>
    <scope>NUCLEOTIDE SEQUENCE [LARGE SCALE GENOMIC DNA]</scope>
    <source>
        <strain evidence="18 19">EXF-6654</strain>
    </source>
</reference>
<keyword evidence="14" id="KW-0325">Glycoprotein</keyword>
<dbReference type="PANTHER" id="PTHR14218">
    <property type="entry name" value="PROTEASE S8 TRIPEPTIDYL PEPTIDASE I CLN2"/>
    <property type="match status" value="1"/>
</dbReference>
<keyword evidence="5" id="KW-0964">Secreted</keyword>
<keyword evidence="10 15" id="KW-0720">Serine protease</keyword>